<dbReference type="EMBL" id="JBEDUW010000005">
    <property type="protein sequence ID" value="KAK9929894.1"/>
    <property type="molecule type" value="Genomic_DNA"/>
</dbReference>
<comment type="similarity">
    <text evidence="1">Belongs to the plant acyltransferase family.</text>
</comment>
<dbReference type="Proteomes" id="UP001457282">
    <property type="component" value="Unassembled WGS sequence"/>
</dbReference>
<evidence type="ECO:0000256" key="1">
    <source>
        <dbReference type="ARBA" id="ARBA00009861"/>
    </source>
</evidence>
<evidence type="ECO:0000313" key="4">
    <source>
        <dbReference type="EMBL" id="KAK9929894.1"/>
    </source>
</evidence>
<dbReference type="InterPro" id="IPR023213">
    <property type="entry name" value="CAT-like_dom_sf"/>
</dbReference>
<name>A0AAW1X1K6_RUBAR</name>
<accession>A0AAW1X1K6</accession>
<comment type="caution">
    <text evidence="4">The sequence shown here is derived from an EMBL/GenBank/DDBJ whole genome shotgun (WGS) entry which is preliminary data.</text>
</comment>
<dbReference type="AlphaFoldDB" id="A0AAW1X1K6"/>
<evidence type="ECO:0000256" key="3">
    <source>
        <dbReference type="ARBA" id="ARBA00023315"/>
    </source>
</evidence>
<gene>
    <name evidence="4" type="ORF">M0R45_026965</name>
</gene>
<evidence type="ECO:0000313" key="5">
    <source>
        <dbReference type="Proteomes" id="UP001457282"/>
    </source>
</evidence>
<proteinExistence type="inferred from homology"/>
<dbReference type="GO" id="GO:0016746">
    <property type="term" value="F:acyltransferase activity"/>
    <property type="evidence" value="ECO:0007669"/>
    <property type="project" value="UniProtKB-KW"/>
</dbReference>
<reference evidence="4 5" key="1">
    <citation type="journal article" date="2023" name="G3 (Bethesda)">
        <title>A chromosome-length genome assembly and annotation of blackberry (Rubus argutus, cv. 'Hillquist').</title>
        <authorList>
            <person name="Bruna T."/>
            <person name="Aryal R."/>
            <person name="Dudchenko O."/>
            <person name="Sargent D.J."/>
            <person name="Mead D."/>
            <person name="Buti M."/>
            <person name="Cavallini A."/>
            <person name="Hytonen T."/>
            <person name="Andres J."/>
            <person name="Pham M."/>
            <person name="Weisz D."/>
            <person name="Mascagni F."/>
            <person name="Usai G."/>
            <person name="Natali L."/>
            <person name="Bassil N."/>
            <person name="Fernandez G.E."/>
            <person name="Lomsadze A."/>
            <person name="Armour M."/>
            <person name="Olukolu B."/>
            <person name="Poorten T."/>
            <person name="Britton C."/>
            <person name="Davik J."/>
            <person name="Ashrafi H."/>
            <person name="Aiden E.L."/>
            <person name="Borodovsky M."/>
            <person name="Worthington M."/>
        </authorList>
    </citation>
    <scope>NUCLEOTIDE SEQUENCE [LARGE SCALE GENOMIC DNA]</scope>
    <source>
        <strain evidence="4">PI 553951</strain>
    </source>
</reference>
<dbReference type="PANTHER" id="PTHR31623:SF20">
    <property type="entry name" value="VINORINE SYNTHASE-LIKE"/>
    <property type="match status" value="1"/>
</dbReference>
<dbReference type="PANTHER" id="PTHR31623">
    <property type="entry name" value="F21J9.9"/>
    <property type="match status" value="1"/>
</dbReference>
<sequence length="355" mass="40240">MFEFLKLREIELLNRFIPLYPFRKETESDHDLLPLIAFQVTVFACDGISIGVSLSHKIFDGVTANTFLKSWAAIFRGDHDEETITTLHPNILSQASLTFPARDDLPQKYIAFMDSMWFQEKNYVTRRFVFDAKAIATLRDQAKSELVPNPTRVETLTGFLWKHAISASRRASTGGTSRRASIVSQAVNLRRRLRPPMADNSIGNILWFVTAVNNPTEEAETTDQLCDLLKVLRESLKGFDNDYLQTFCGEKGLGAFSKYLDEGMEFVYSSEPEIYSFTSWTNIVGEVDFGWGRPFWIGVVGNVGPTFRNFTVLVETHRGMGIEAWVTLDKKQMAIMEEDPQFLAFASPNPDISSI</sequence>
<organism evidence="4 5">
    <name type="scientific">Rubus argutus</name>
    <name type="common">Southern blackberry</name>
    <dbReference type="NCBI Taxonomy" id="59490"/>
    <lineage>
        <taxon>Eukaryota</taxon>
        <taxon>Viridiplantae</taxon>
        <taxon>Streptophyta</taxon>
        <taxon>Embryophyta</taxon>
        <taxon>Tracheophyta</taxon>
        <taxon>Spermatophyta</taxon>
        <taxon>Magnoliopsida</taxon>
        <taxon>eudicotyledons</taxon>
        <taxon>Gunneridae</taxon>
        <taxon>Pentapetalae</taxon>
        <taxon>rosids</taxon>
        <taxon>fabids</taxon>
        <taxon>Rosales</taxon>
        <taxon>Rosaceae</taxon>
        <taxon>Rosoideae</taxon>
        <taxon>Rosoideae incertae sedis</taxon>
        <taxon>Rubus</taxon>
    </lineage>
</organism>
<dbReference type="Gene3D" id="3.30.559.10">
    <property type="entry name" value="Chloramphenicol acetyltransferase-like domain"/>
    <property type="match status" value="2"/>
</dbReference>
<keyword evidence="5" id="KW-1185">Reference proteome</keyword>
<keyword evidence="2" id="KW-0808">Transferase</keyword>
<evidence type="ECO:0000256" key="2">
    <source>
        <dbReference type="ARBA" id="ARBA00022679"/>
    </source>
</evidence>
<protein>
    <submittedName>
        <fullName evidence="4">Uncharacterized protein</fullName>
    </submittedName>
</protein>
<dbReference type="Pfam" id="PF02458">
    <property type="entry name" value="Transferase"/>
    <property type="match status" value="1"/>
</dbReference>
<keyword evidence="3" id="KW-0012">Acyltransferase</keyword>